<dbReference type="Pfam" id="PF10321">
    <property type="entry name" value="7TM_GPCR_Srt"/>
    <property type="match status" value="1"/>
</dbReference>
<name>A0A914CM33_9BILA</name>
<dbReference type="InterPro" id="IPR019425">
    <property type="entry name" value="7TM_GPCR_serpentine_rcpt_Srt"/>
</dbReference>
<dbReference type="Proteomes" id="UP000887540">
    <property type="component" value="Unplaced"/>
</dbReference>
<evidence type="ECO:0000313" key="2">
    <source>
        <dbReference type="WBParaSite" id="ACRNAN_scaffold11808.g25684.t1"/>
    </source>
</evidence>
<sequence>MLLQSWAICWEVFFVATVYCYNEFFPVPEILTKIEHTTWIFVHGDTPFVYLLLNKSLRSKFFQMLKNYTKSTGNTVAYFAPSVYPNQIAPRSPYLQATEINGLQLETRL</sequence>
<evidence type="ECO:0000313" key="1">
    <source>
        <dbReference type="Proteomes" id="UP000887540"/>
    </source>
</evidence>
<keyword evidence="1" id="KW-1185">Reference proteome</keyword>
<protein>
    <submittedName>
        <fullName evidence="2">Uncharacterized protein</fullName>
    </submittedName>
</protein>
<organism evidence="1 2">
    <name type="scientific">Acrobeloides nanus</name>
    <dbReference type="NCBI Taxonomy" id="290746"/>
    <lineage>
        <taxon>Eukaryota</taxon>
        <taxon>Metazoa</taxon>
        <taxon>Ecdysozoa</taxon>
        <taxon>Nematoda</taxon>
        <taxon>Chromadorea</taxon>
        <taxon>Rhabditida</taxon>
        <taxon>Tylenchina</taxon>
        <taxon>Cephalobomorpha</taxon>
        <taxon>Cephaloboidea</taxon>
        <taxon>Cephalobidae</taxon>
        <taxon>Acrobeloides</taxon>
    </lineage>
</organism>
<proteinExistence type="predicted"/>
<dbReference type="PANTHER" id="PTHR23021:SF11">
    <property type="entry name" value="SERPENTINE RECEPTOR, CLASS T"/>
    <property type="match status" value="1"/>
</dbReference>
<accession>A0A914CM33</accession>
<dbReference type="WBParaSite" id="ACRNAN_scaffold11808.g25684.t1">
    <property type="protein sequence ID" value="ACRNAN_scaffold11808.g25684.t1"/>
    <property type="gene ID" value="ACRNAN_scaffold11808.g25684"/>
</dbReference>
<reference evidence="2" key="1">
    <citation type="submission" date="2022-11" db="UniProtKB">
        <authorList>
            <consortium name="WormBaseParasite"/>
        </authorList>
    </citation>
    <scope>IDENTIFICATION</scope>
</reference>
<dbReference type="PANTHER" id="PTHR23021">
    <property type="entry name" value="SERPENTINE RECEPTOR, CLASS T"/>
    <property type="match status" value="1"/>
</dbReference>
<dbReference type="AlphaFoldDB" id="A0A914CM33"/>